<dbReference type="Proteomes" id="UP000325743">
    <property type="component" value="Plasmid unnamed1"/>
</dbReference>
<accession>A0A5P3VU19</accession>
<evidence type="ECO:0000259" key="2">
    <source>
        <dbReference type="Pfam" id="PF13193"/>
    </source>
</evidence>
<proteinExistence type="predicted"/>
<feature type="domain" description="AMP-dependent synthetase/ligase" evidence="1">
    <location>
        <begin position="31"/>
        <end position="413"/>
    </location>
</feature>
<evidence type="ECO:0000313" key="4">
    <source>
        <dbReference type="Proteomes" id="UP000325743"/>
    </source>
</evidence>
<dbReference type="EMBL" id="CP032520">
    <property type="protein sequence ID" value="QEZ48932.1"/>
    <property type="molecule type" value="Genomic_DNA"/>
</dbReference>
<dbReference type="SUPFAM" id="SSF56801">
    <property type="entry name" value="Acetyl-CoA synthetase-like"/>
    <property type="match status" value="1"/>
</dbReference>
<evidence type="ECO:0000259" key="1">
    <source>
        <dbReference type="Pfam" id="PF00501"/>
    </source>
</evidence>
<dbReference type="InterPro" id="IPR050237">
    <property type="entry name" value="ATP-dep_AMP-bd_enzyme"/>
</dbReference>
<organism evidence="3 4">
    <name type="scientific">Cupriavidus oxalaticus</name>
    <dbReference type="NCBI Taxonomy" id="96344"/>
    <lineage>
        <taxon>Bacteria</taxon>
        <taxon>Pseudomonadati</taxon>
        <taxon>Pseudomonadota</taxon>
        <taxon>Betaproteobacteria</taxon>
        <taxon>Burkholderiales</taxon>
        <taxon>Burkholderiaceae</taxon>
        <taxon>Cupriavidus</taxon>
    </lineage>
</organism>
<protein>
    <submittedName>
        <fullName evidence="3">Long-chain-fatty-acid--CoA ligase LcfA</fullName>
    </submittedName>
</protein>
<reference evidence="3 4" key="1">
    <citation type="submission" date="2018-09" db="EMBL/GenBank/DDBJ databases">
        <title>Complete genome sequence of Cupriavidus oxalaticus T2, a bacterium capable of phenol tolerance and degradation.</title>
        <authorList>
            <person name="Yan J."/>
        </authorList>
    </citation>
    <scope>NUCLEOTIDE SEQUENCE [LARGE SCALE GENOMIC DNA]</scope>
    <source>
        <strain evidence="3 4">T2</strain>
        <plasmid evidence="3 4">unnamed1</plasmid>
    </source>
</reference>
<dbReference type="InterPro" id="IPR042099">
    <property type="entry name" value="ANL_N_sf"/>
</dbReference>
<name>A0A5P3VU19_9BURK</name>
<dbReference type="PANTHER" id="PTHR43767">
    <property type="entry name" value="LONG-CHAIN-FATTY-ACID--COA LIGASE"/>
    <property type="match status" value="1"/>
</dbReference>
<keyword evidence="3" id="KW-0614">Plasmid</keyword>
<dbReference type="InterPro" id="IPR000873">
    <property type="entry name" value="AMP-dep_synth/lig_dom"/>
</dbReference>
<keyword evidence="3" id="KW-0436">Ligase</keyword>
<sequence>MPRLTRHYDHWPAGVPRTLEVPDRNLYGHLEVNALATPDKVAIDYYGRQTTYGQLNDAVQAMAGYLVQRLGVQRGDRVLLLMQNCPQFVIAYYAVLRSDAAVVAMSPMSTPEEIAYYAEDSGARVLVTTQDMLARAQPLLDSGGLDHCVVGAASEFAGVPEDVPYLEIPDFAREPGRPIAQKGVHAFCAALAAGLTPGPMQARGADLAVVAYTSGTTGKPKGAMLSHRAFAHAITQRAAWLSDPIELSELVVLPVSHVAGMNVVNQALLVGRTVVMLSRWDASAALELIERKGIGMCCAVTPMLAELFARPDIGQRNLSSIHRLYGGATAMPRALARTIEKRLGTAYIESYGMTETCGASHINPPRAARRQCAGVPHINCDARVIDLQTGVELGPNEPGEIVMHTPTLFSGYWNKPEATADAVIEIDGKRFMRSGDIGYHDDDGFFYVTDRLKRMINASGLKVWPAEIEASLHDHPAVQEACVISARDPHRGETVKAFVVLRPEARGTLEPADVTAWARNRMAAYKVPRLVEFVDLLPRTSTGKILWRELQARQDRADHAQDSR</sequence>
<evidence type="ECO:0000313" key="3">
    <source>
        <dbReference type="EMBL" id="QEZ48932.1"/>
    </source>
</evidence>
<dbReference type="GO" id="GO:0016878">
    <property type="term" value="F:acid-thiol ligase activity"/>
    <property type="evidence" value="ECO:0007669"/>
    <property type="project" value="UniProtKB-ARBA"/>
</dbReference>
<gene>
    <name evidence="3" type="ORF">D2917_32240</name>
</gene>
<dbReference type="InterPro" id="IPR025110">
    <property type="entry name" value="AMP-bd_C"/>
</dbReference>
<dbReference type="Pfam" id="PF13193">
    <property type="entry name" value="AMP-binding_C"/>
    <property type="match status" value="1"/>
</dbReference>
<dbReference type="Gene3D" id="3.40.50.12780">
    <property type="entry name" value="N-terminal domain of ligase-like"/>
    <property type="match status" value="1"/>
</dbReference>
<dbReference type="PANTHER" id="PTHR43767:SF1">
    <property type="entry name" value="NONRIBOSOMAL PEPTIDE SYNTHASE PES1 (EUROFUNG)-RELATED"/>
    <property type="match status" value="1"/>
</dbReference>
<dbReference type="Gene3D" id="3.30.300.30">
    <property type="match status" value="1"/>
</dbReference>
<dbReference type="InterPro" id="IPR020845">
    <property type="entry name" value="AMP-binding_CS"/>
</dbReference>
<dbReference type="InterPro" id="IPR045851">
    <property type="entry name" value="AMP-bd_C_sf"/>
</dbReference>
<dbReference type="PROSITE" id="PS00455">
    <property type="entry name" value="AMP_BINDING"/>
    <property type="match status" value="1"/>
</dbReference>
<dbReference type="AlphaFoldDB" id="A0A5P3VU19"/>
<geneLocation type="plasmid" evidence="3">
    <name>unnamed1</name>
</geneLocation>
<feature type="domain" description="AMP-binding enzyme C-terminal" evidence="2">
    <location>
        <begin position="467"/>
        <end position="544"/>
    </location>
</feature>
<dbReference type="Pfam" id="PF00501">
    <property type="entry name" value="AMP-binding"/>
    <property type="match status" value="1"/>
</dbReference>